<evidence type="ECO:0000256" key="7">
    <source>
        <dbReference type="SAM" id="MobiDB-lite"/>
    </source>
</evidence>
<dbReference type="InterPro" id="IPR036638">
    <property type="entry name" value="HLH_DNA-bd_sf"/>
</dbReference>
<evidence type="ECO:0000256" key="5">
    <source>
        <dbReference type="ARBA" id="ARBA00023163"/>
    </source>
</evidence>
<feature type="domain" description="BHLH" evidence="8">
    <location>
        <begin position="261"/>
        <end position="310"/>
    </location>
</feature>
<dbReference type="CDD" id="cd11393">
    <property type="entry name" value="bHLH_AtbHLH_like"/>
    <property type="match status" value="1"/>
</dbReference>
<evidence type="ECO:0000256" key="2">
    <source>
        <dbReference type="ARBA" id="ARBA00011738"/>
    </source>
</evidence>
<evidence type="ECO:0000256" key="1">
    <source>
        <dbReference type="ARBA" id="ARBA00004123"/>
    </source>
</evidence>
<dbReference type="SUPFAM" id="SSF47459">
    <property type="entry name" value="HLH, helix-loop-helix DNA-binding domain"/>
    <property type="match status" value="1"/>
</dbReference>
<organism evidence="9 10">
    <name type="scientific">Linum tenue</name>
    <dbReference type="NCBI Taxonomy" id="586396"/>
    <lineage>
        <taxon>Eukaryota</taxon>
        <taxon>Viridiplantae</taxon>
        <taxon>Streptophyta</taxon>
        <taxon>Embryophyta</taxon>
        <taxon>Tracheophyta</taxon>
        <taxon>Spermatophyta</taxon>
        <taxon>Magnoliopsida</taxon>
        <taxon>eudicotyledons</taxon>
        <taxon>Gunneridae</taxon>
        <taxon>Pentapetalae</taxon>
        <taxon>rosids</taxon>
        <taxon>fabids</taxon>
        <taxon>Malpighiales</taxon>
        <taxon>Linaceae</taxon>
        <taxon>Linum</taxon>
    </lineage>
</organism>
<feature type="region of interest" description="Disordered" evidence="7">
    <location>
        <begin position="142"/>
        <end position="176"/>
    </location>
</feature>
<dbReference type="FunFam" id="4.10.280.10:FF:000032">
    <property type="entry name" value="Transcription factor bHLH123 family"/>
    <property type="match status" value="1"/>
</dbReference>
<evidence type="ECO:0000256" key="4">
    <source>
        <dbReference type="ARBA" id="ARBA00023125"/>
    </source>
</evidence>
<comment type="caution">
    <text evidence="9">The sequence shown here is derived from an EMBL/GenBank/DDBJ whole genome shotgun (WGS) entry which is preliminary data.</text>
</comment>
<dbReference type="PANTHER" id="PTHR16223:SF194">
    <property type="entry name" value="BHLH DOMAIN-CONTAINING PROTEIN"/>
    <property type="match status" value="1"/>
</dbReference>
<dbReference type="GO" id="GO:0005634">
    <property type="term" value="C:nucleus"/>
    <property type="evidence" value="ECO:0007669"/>
    <property type="project" value="UniProtKB-SubCell"/>
</dbReference>
<feature type="compositionally biased region" description="Polar residues" evidence="7">
    <location>
        <begin position="160"/>
        <end position="176"/>
    </location>
</feature>
<evidence type="ECO:0000313" key="9">
    <source>
        <dbReference type="EMBL" id="CAI0392408.1"/>
    </source>
</evidence>
<keyword evidence="6" id="KW-0539">Nucleus</keyword>
<dbReference type="SMART" id="SM00353">
    <property type="entry name" value="HLH"/>
    <property type="match status" value="1"/>
</dbReference>
<dbReference type="EMBL" id="CAMGYJ010000003">
    <property type="protein sequence ID" value="CAI0392408.1"/>
    <property type="molecule type" value="Genomic_DNA"/>
</dbReference>
<keyword evidence="5" id="KW-0804">Transcription</keyword>
<keyword evidence="10" id="KW-1185">Reference proteome</keyword>
<dbReference type="InterPro" id="IPR045239">
    <property type="entry name" value="bHLH95_bHLH"/>
</dbReference>
<gene>
    <name evidence="9" type="ORF">LITE_LOCUS7530</name>
</gene>
<dbReference type="AlphaFoldDB" id="A0AAV0I6Q6"/>
<dbReference type="GO" id="GO:0000978">
    <property type="term" value="F:RNA polymerase II cis-regulatory region sequence-specific DNA binding"/>
    <property type="evidence" value="ECO:0007669"/>
    <property type="project" value="TreeGrafter"/>
</dbReference>
<evidence type="ECO:0000259" key="8">
    <source>
        <dbReference type="PROSITE" id="PS50888"/>
    </source>
</evidence>
<dbReference type="Gene3D" id="4.10.280.10">
    <property type="entry name" value="Helix-loop-helix DNA-binding domain"/>
    <property type="match status" value="1"/>
</dbReference>
<accession>A0AAV0I6Q6</accession>
<evidence type="ECO:0000313" key="10">
    <source>
        <dbReference type="Proteomes" id="UP001154282"/>
    </source>
</evidence>
<feature type="region of interest" description="Disordered" evidence="7">
    <location>
        <begin position="18"/>
        <end position="40"/>
    </location>
</feature>
<dbReference type="InterPro" id="IPR011598">
    <property type="entry name" value="bHLH_dom"/>
</dbReference>
<keyword evidence="3" id="KW-0805">Transcription regulation</keyword>
<dbReference type="Proteomes" id="UP001154282">
    <property type="component" value="Unassembled WGS sequence"/>
</dbReference>
<dbReference type="GO" id="GO:0000981">
    <property type="term" value="F:DNA-binding transcription factor activity, RNA polymerase II-specific"/>
    <property type="evidence" value="ECO:0007669"/>
    <property type="project" value="TreeGrafter"/>
</dbReference>
<protein>
    <recommendedName>
        <fullName evidence="8">BHLH domain-containing protein</fullName>
    </recommendedName>
</protein>
<name>A0AAV0I6Q6_9ROSI</name>
<keyword evidence="4" id="KW-0238">DNA-binding</keyword>
<proteinExistence type="predicted"/>
<evidence type="ECO:0000256" key="6">
    <source>
        <dbReference type="ARBA" id="ARBA00023242"/>
    </source>
</evidence>
<sequence>MEPPNLHQHQEQFTGYFSSLLSLPPPDHNKPAAPTLTSTNTASSHFLSSQNLMLSGNNMSYQNYHQLAESSSTDGYSWPPPPPPHRSSMNVDLESFVANDFLFSKIKDEMPAAETFHNNSNYLTTTTTSGFSSADHHHHYQFYPSSHHHHDADSRKGSNYFLNSETPEDSSCGSRSSYSHVMPSINVLTSDNLCSSLVSSSLDLNLRSAADNHHHHHHHRHLNLTSSSYDGIAAGSSSGLNTTVSRNSSISHHFIGDSPTHSSSNNNNNSKVRKEKLGDRIAALQRLVAPYGKTDTASVLTEAIGYIQFLHDQVQTLSVPYMRSSPNNKPNRSMIMVRNSSEEDRLQHGKGESADLTSRGLCLVSQSFASYLNGYNNVGI</sequence>
<comment type="subcellular location">
    <subcellularLocation>
        <location evidence="1">Nucleus</location>
    </subcellularLocation>
</comment>
<dbReference type="GO" id="GO:0046983">
    <property type="term" value="F:protein dimerization activity"/>
    <property type="evidence" value="ECO:0007669"/>
    <property type="project" value="InterPro"/>
</dbReference>
<comment type="subunit">
    <text evidence="2">Homodimer.</text>
</comment>
<dbReference type="PROSITE" id="PS50888">
    <property type="entry name" value="BHLH"/>
    <property type="match status" value="1"/>
</dbReference>
<feature type="region of interest" description="Disordered" evidence="7">
    <location>
        <begin position="251"/>
        <end position="271"/>
    </location>
</feature>
<reference evidence="9" key="1">
    <citation type="submission" date="2022-08" db="EMBL/GenBank/DDBJ databases">
        <authorList>
            <person name="Gutierrez-Valencia J."/>
        </authorList>
    </citation>
    <scope>NUCLEOTIDE SEQUENCE</scope>
</reference>
<evidence type="ECO:0000256" key="3">
    <source>
        <dbReference type="ARBA" id="ARBA00023015"/>
    </source>
</evidence>
<dbReference type="InterPro" id="IPR045843">
    <property type="entry name" value="IND-like"/>
</dbReference>
<dbReference type="PANTHER" id="PTHR16223">
    <property type="entry name" value="TRANSCRIPTION FACTOR BHLH83-RELATED"/>
    <property type="match status" value="1"/>
</dbReference>